<gene>
    <name evidence="1" type="ORF">ABI908_16000</name>
</gene>
<keyword evidence="2" id="KW-1185">Reference proteome</keyword>
<dbReference type="InterPro" id="IPR011050">
    <property type="entry name" value="Pectin_lyase_fold/virulence"/>
</dbReference>
<sequence>MSLEGKIAELVTATNGLINTFIGKRQEIDKAVERAITTIPQNERTYYVDAKSGSDGNAGGQDAPLASIKKALDLTPVGGVCSVKLLSDYVLDRSISVVGRYLIVSASRGSQIKLSASYYLVGDKDAVIGRFICYSGSSVELENINIVLPSSLSIKPAPVPSHSNALVCAAMDGGPAILALKLNFCNITPADDFVGSLIGCPSSFLVLQCNGVDFPKNFGGKYIYRVAANTDPATLVNARTNLQNL</sequence>
<dbReference type="InterPro" id="IPR012334">
    <property type="entry name" value="Pectin_lyas_fold"/>
</dbReference>
<dbReference type="RefSeq" id="WP_347935946.1">
    <property type="nucleotide sequence ID" value="NZ_CP158160.1"/>
</dbReference>
<organism evidence="1 2">
    <name type="scientific">Chromobacterium phragmitis</name>
    <dbReference type="NCBI Taxonomy" id="2202141"/>
    <lineage>
        <taxon>Bacteria</taxon>
        <taxon>Pseudomonadati</taxon>
        <taxon>Pseudomonadota</taxon>
        <taxon>Betaproteobacteria</taxon>
        <taxon>Neisseriales</taxon>
        <taxon>Chromobacteriaceae</taxon>
        <taxon>Chromobacterium</taxon>
    </lineage>
</organism>
<reference evidence="1 2" key="1">
    <citation type="submission" date="2024-05" db="EMBL/GenBank/DDBJ databases">
        <authorList>
            <person name="De Oliveira J.P."/>
            <person name="Noriler S.A."/>
            <person name="De Oliveira A.G."/>
            <person name="Sipoli D.S."/>
        </authorList>
    </citation>
    <scope>NUCLEOTIDE SEQUENCE [LARGE SCALE GENOMIC DNA]</scope>
    <source>
        <strain evidence="1 2">LABIM192</strain>
    </source>
</reference>
<evidence type="ECO:0000313" key="1">
    <source>
        <dbReference type="EMBL" id="MEO9385603.1"/>
    </source>
</evidence>
<proteinExistence type="predicted"/>
<dbReference type="Gene3D" id="2.160.20.10">
    <property type="entry name" value="Single-stranded right-handed beta-helix, Pectin lyase-like"/>
    <property type="match status" value="1"/>
</dbReference>
<evidence type="ECO:0008006" key="3">
    <source>
        <dbReference type="Google" id="ProtNLM"/>
    </source>
</evidence>
<dbReference type="SUPFAM" id="SSF51126">
    <property type="entry name" value="Pectin lyase-like"/>
    <property type="match status" value="1"/>
</dbReference>
<dbReference type="EMBL" id="JBDXMI010000001">
    <property type="protein sequence ID" value="MEO9385603.1"/>
    <property type="molecule type" value="Genomic_DNA"/>
</dbReference>
<protein>
    <recommendedName>
        <fullName evidence="3">Tail fiber protein</fullName>
    </recommendedName>
</protein>
<evidence type="ECO:0000313" key="2">
    <source>
        <dbReference type="Proteomes" id="UP001462502"/>
    </source>
</evidence>
<dbReference type="Proteomes" id="UP001462502">
    <property type="component" value="Unassembled WGS sequence"/>
</dbReference>
<accession>A0ABV0IWE3</accession>
<comment type="caution">
    <text evidence="1">The sequence shown here is derived from an EMBL/GenBank/DDBJ whole genome shotgun (WGS) entry which is preliminary data.</text>
</comment>
<name>A0ABV0IWE3_9NEIS</name>